<accession>A0A9E2P0K5</accession>
<dbReference type="InterPro" id="IPR046357">
    <property type="entry name" value="PPIase_dom_sf"/>
</dbReference>
<reference evidence="2" key="1">
    <citation type="journal article" date="2021" name="PeerJ">
        <title>Extensive microbial diversity within the chicken gut microbiome revealed by metagenomics and culture.</title>
        <authorList>
            <person name="Gilroy R."/>
            <person name="Ravi A."/>
            <person name="Getino M."/>
            <person name="Pursley I."/>
            <person name="Horton D.L."/>
            <person name="Alikhan N.F."/>
            <person name="Baker D."/>
            <person name="Gharbi K."/>
            <person name="Hall N."/>
            <person name="Watson M."/>
            <person name="Adriaenssens E.M."/>
            <person name="Foster-Nyarko E."/>
            <person name="Jarju S."/>
            <person name="Secka A."/>
            <person name="Antonio M."/>
            <person name="Oren A."/>
            <person name="Chaudhuri R.R."/>
            <person name="La Ragione R."/>
            <person name="Hildebrand F."/>
            <person name="Pallen M.J."/>
        </authorList>
    </citation>
    <scope>NUCLEOTIDE SEQUENCE</scope>
    <source>
        <strain evidence="2">G3-2149</strain>
    </source>
</reference>
<sequence>MKNKIAALSAGVLLVAGLVSCNDGETYAEQKEKERKAISAFIGRDAVVMESKTDTLIHIGKINVISESQFYQQDSMTNVEKNEYVLFKSTGVYMQIISKGAGEKLKSGETRRVYCRYTEFNIMADSVQTTNNSIFWEPRPDIIEVSNTSGTISGSFVMSSAGWGAMYTAYADKSVPAGWLIPFTYINIGRQVSSDQPISKVRLIVPHSQGQKDASSRVYPCFYEISYQEE</sequence>
<dbReference type="Pfam" id="PF16109">
    <property type="entry name" value="DUF4827"/>
    <property type="match status" value="1"/>
</dbReference>
<organism evidence="2 3">
    <name type="scientific">Candidatus Paraprevotella stercoravium</name>
    <dbReference type="NCBI Taxonomy" id="2838725"/>
    <lineage>
        <taxon>Bacteria</taxon>
        <taxon>Pseudomonadati</taxon>
        <taxon>Bacteroidota</taxon>
        <taxon>Bacteroidia</taxon>
        <taxon>Bacteroidales</taxon>
        <taxon>Prevotellaceae</taxon>
        <taxon>Paraprevotella</taxon>
    </lineage>
</organism>
<dbReference type="GO" id="GO:0003755">
    <property type="term" value="F:peptidyl-prolyl cis-trans isomerase activity"/>
    <property type="evidence" value="ECO:0007669"/>
    <property type="project" value="InterPro"/>
</dbReference>
<protein>
    <submittedName>
        <fullName evidence="2">DUF4827 domain-containing protein</fullName>
    </submittedName>
</protein>
<dbReference type="Gene3D" id="3.10.50.40">
    <property type="match status" value="1"/>
</dbReference>
<dbReference type="Proteomes" id="UP000823865">
    <property type="component" value="Unassembled WGS sequence"/>
</dbReference>
<evidence type="ECO:0000313" key="2">
    <source>
        <dbReference type="EMBL" id="MBU3852592.1"/>
    </source>
</evidence>
<evidence type="ECO:0000313" key="3">
    <source>
        <dbReference type="Proteomes" id="UP000823865"/>
    </source>
</evidence>
<comment type="caution">
    <text evidence="2">The sequence shown here is derived from an EMBL/GenBank/DDBJ whole genome shotgun (WGS) entry which is preliminary data.</text>
</comment>
<feature type="chain" id="PRO_5038637593" evidence="1">
    <location>
        <begin position="22"/>
        <end position="230"/>
    </location>
</feature>
<dbReference type="EMBL" id="JAHLFU010000032">
    <property type="protein sequence ID" value="MBU3852592.1"/>
    <property type="molecule type" value="Genomic_DNA"/>
</dbReference>
<name>A0A9E2P0K5_9BACT</name>
<dbReference type="PROSITE" id="PS51257">
    <property type="entry name" value="PROKAR_LIPOPROTEIN"/>
    <property type="match status" value="1"/>
</dbReference>
<gene>
    <name evidence="2" type="ORF">H9789_01950</name>
</gene>
<keyword evidence="1" id="KW-0732">Signal</keyword>
<reference evidence="2" key="2">
    <citation type="submission" date="2021-04" db="EMBL/GenBank/DDBJ databases">
        <authorList>
            <person name="Gilroy R."/>
        </authorList>
    </citation>
    <scope>NUCLEOTIDE SEQUENCE</scope>
    <source>
        <strain evidence="2">G3-2149</strain>
    </source>
</reference>
<feature type="signal peptide" evidence="1">
    <location>
        <begin position="1"/>
        <end position="21"/>
    </location>
</feature>
<proteinExistence type="predicted"/>
<dbReference type="InterPro" id="IPR032252">
    <property type="entry name" value="DUF4827"/>
</dbReference>
<dbReference type="AlphaFoldDB" id="A0A9E2P0K5"/>
<evidence type="ECO:0000256" key="1">
    <source>
        <dbReference type="SAM" id="SignalP"/>
    </source>
</evidence>